<name>A0A2X2IY99_SPHMU</name>
<evidence type="ECO:0000259" key="3">
    <source>
        <dbReference type="Pfam" id="PF01887"/>
    </source>
</evidence>
<dbReference type="SUPFAM" id="SSF101852">
    <property type="entry name" value="Bacterial fluorinating enzyme, C-terminal domain"/>
    <property type="match status" value="1"/>
</dbReference>
<feature type="domain" description="S-adenosyl-l-methionine hydroxide adenosyltransferase C-terminal" evidence="4">
    <location>
        <begin position="169"/>
        <end position="252"/>
    </location>
</feature>
<dbReference type="Proteomes" id="UP000432350">
    <property type="component" value="Unassembled WGS sequence"/>
</dbReference>
<reference evidence="6 8" key="2">
    <citation type="submission" date="2019-10" db="EMBL/GenBank/DDBJ databases">
        <authorList>
            <person name="Karimi E."/>
        </authorList>
    </citation>
    <scope>NUCLEOTIDE SEQUENCE [LARGE SCALE GENOMIC DNA]</scope>
    <source>
        <strain evidence="6">Sphingobacterium sp. 8BC</strain>
    </source>
</reference>
<dbReference type="PANTHER" id="PTHR35092:SF1">
    <property type="entry name" value="CHLORINASE MJ1651"/>
    <property type="match status" value="1"/>
</dbReference>
<evidence type="ECO:0000313" key="6">
    <source>
        <dbReference type="EMBL" id="VXC84789.1"/>
    </source>
</evidence>
<dbReference type="InterPro" id="IPR046470">
    <property type="entry name" value="SAM_HAT_C"/>
</dbReference>
<organism evidence="5 7">
    <name type="scientific">Sphingobacterium multivorum</name>
    <dbReference type="NCBI Taxonomy" id="28454"/>
    <lineage>
        <taxon>Bacteria</taxon>
        <taxon>Pseudomonadati</taxon>
        <taxon>Bacteroidota</taxon>
        <taxon>Sphingobacteriia</taxon>
        <taxon>Sphingobacteriales</taxon>
        <taxon>Sphingobacteriaceae</taxon>
        <taxon>Sphingobacterium</taxon>
    </lineage>
</organism>
<accession>A0A2X2IY99</accession>
<dbReference type="Pfam" id="PF01887">
    <property type="entry name" value="SAM_HAT_N"/>
    <property type="match status" value="1"/>
</dbReference>
<dbReference type="EMBL" id="UAUU01000002">
    <property type="protein sequence ID" value="SPZ84276.1"/>
    <property type="molecule type" value="Genomic_DNA"/>
</dbReference>
<keyword evidence="5" id="KW-0808">Transferase</keyword>
<dbReference type="Proteomes" id="UP000251241">
    <property type="component" value="Unassembled WGS sequence"/>
</dbReference>
<dbReference type="InterPro" id="IPR023227">
    <property type="entry name" value="SAM_OH_AdoTrfase_C_sf"/>
</dbReference>
<dbReference type="EMBL" id="CABWMV010000024">
    <property type="protein sequence ID" value="VXC84789.1"/>
    <property type="molecule type" value="Genomic_DNA"/>
</dbReference>
<dbReference type="InterPro" id="IPR023228">
    <property type="entry name" value="SAM_OH_AdoTrfase_N_sf"/>
</dbReference>
<keyword evidence="1" id="KW-0949">S-adenosyl-L-methionine</keyword>
<proteinExistence type="inferred from homology"/>
<dbReference type="GeneID" id="97178769"/>
<dbReference type="Gene3D" id="3.40.50.10790">
    <property type="entry name" value="S-adenosyl-l-methionine hydroxide adenosyltransferase, N-terminal"/>
    <property type="match status" value="1"/>
</dbReference>
<sequence length="262" mass="29530">MAVITLTTDLGHKDFYQAALKGSLLSQLSGANIVDITHEIPAFNIPRAAFVLGNAYHYFPKGTVHIIGINTLFHEESKYIGMKYNDHYFVGADNGIFSLLLNGNEPQELYELNLMQDLRYLHFPLADILSKSACHIAKGGKLKEIGTSMQQLIEKVTLQPIFDKDMIRGNVIYVDAFGNAITNISKDLFNKVQKGRHFVLYFKRNETITNLSWHYNEVGEGEKLCLFGISNYLEIAINKGNASQLLGLHDDDSNVIRIEFKD</sequence>
<evidence type="ECO:0000259" key="4">
    <source>
        <dbReference type="Pfam" id="PF20257"/>
    </source>
</evidence>
<dbReference type="Pfam" id="PF20257">
    <property type="entry name" value="SAM_HAT_C"/>
    <property type="match status" value="1"/>
</dbReference>
<comment type="similarity">
    <text evidence="2">Belongs to the SAM hydrolase / SAM-dependent halogenase family.</text>
</comment>
<protein>
    <submittedName>
        <fullName evidence="5">S-adenosyl-l-methionine hydroxide adenosyltransferase</fullName>
    </submittedName>
</protein>
<dbReference type="AlphaFoldDB" id="A0A2X2IY99"/>
<dbReference type="GO" id="GO:0016740">
    <property type="term" value="F:transferase activity"/>
    <property type="evidence" value="ECO:0007669"/>
    <property type="project" value="UniProtKB-KW"/>
</dbReference>
<dbReference type="Gene3D" id="2.40.30.90">
    <property type="entry name" value="Bacterial fluorinating enzyme like"/>
    <property type="match status" value="1"/>
</dbReference>
<accession>A0A654BVG0</accession>
<dbReference type="SUPFAM" id="SSF102522">
    <property type="entry name" value="Bacterial fluorinating enzyme, N-terminal domain"/>
    <property type="match status" value="1"/>
</dbReference>
<dbReference type="InterPro" id="IPR046469">
    <property type="entry name" value="SAM_HAT_N"/>
</dbReference>
<evidence type="ECO:0000256" key="2">
    <source>
        <dbReference type="ARBA" id="ARBA00024035"/>
    </source>
</evidence>
<gene>
    <name evidence="5" type="ORF">NCTC11343_00807</name>
    <name evidence="6" type="ORF">SPHINGO8BC_50421</name>
</gene>
<dbReference type="PIRSF" id="PIRSF006779">
    <property type="entry name" value="UCP006779"/>
    <property type="match status" value="1"/>
</dbReference>
<feature type="domain" description="S-adenosyl-l-methionine hydroxide adenosyltransferase N-terminal" evidence="3">
    <location>
        <begin position="4"/>
        <end position="146"/>
    </location>
</feature>
<dbReference type="PANTHER" id="PTHR35092">
    <property type="entry name" value="CHLORINASE MJ1651"/>
    <property type="match status" value="1"/>
</dbReference>
<evidence type="ECO:0000256" key="1">
    <source>
        <dbReference type="ARBA" id="ARBA00022691"/>
    </source>
</evidence>
<reference evidence="5 7" key="1">
    <citation type="submission" date="2018-06" db="EMBL/GenBank/DDBJ databases">
        <authorList>
            <consortium name="Pathogen Informatics"/>
            <person name="Doyle S."/>
        </authorList>
    </citation>
    <scope>NUCLEOTIDE SEQUENCE [LARGE SCALE GENOMIC DNA]</scope>
    <source>
        <strain evidence="5 7">NCTC11343</strain>
    </source>
</reference>
<evidence type="ECO:0000313" key="7">
    <source>
        <dbReference type="Proteomes" id="UP000251241"/>
    </source>
</evidence>
<dbReference type="RefSeq" id="WP_046672337.1">
    <property type="nucleotide sequence ID" value="NZ_CP068086.1"/>
</dbReference>
<evidence type="ECO:0000313" key="8">
    <source>
        <dbReference type="Proteomes" id="UP000432350"/>
    </source>
</evidence>
<evidence type="ECO:0000313" key="5">
    <source>
        <dbReference type="EMBL" id="SPZ84276.1"/>
    </source>
</evidence>
<dbReference type="InterPro" id="IPR002747">
    <property type="entry name" value="SAM_OH_AdoTrfase"/>
</dbReference>